<dbReference type="Proteomes" id="UP001489004">
    <property type="component" value="Unassembled WGS sequence"/>
</dbReference>
<comment type="caution">
    <text evidence="2">The sequence shown here is derived from an EMBL/GenBank/DDBJ whole genome shotgun (WGS) entry which is preliminary data.</text>
</comment>
<keyword evidence="3" id="KW-1185">Reference proteome</keyword>
<feature type="compositionally biased region" description="Polar residues" evidence="1">
    <location>
        <begin position="227"/>
        <end position="243"/>
    </location>
</feature>
<evidence type="ECO:0000313" key="2">
    <source>
        <dbReference type="EMBL" id="KAK9817795.1"/>
    </source>
</evidence>
<organism evidence="2 3">
    <name type="scientific">[Myrmecia] bisecta</name>
    <dbReference type="NCBI Taxonomy" id="41462"/>
    <lineage>
        <taxon>Eukaryota</taxon>
        <taxon>Viridiplantae</taxon>
        <taxon>Chlorophyta</taxon>
        <taxon>core chlorophytes</taxon>
        <taxon>Trebouxiophyceae</taxon>
        <taxon>Trebouxiales</taxon>
        <taxon>Trebouxiaceae</taxon>
        <taxon>Myrmecia</taxon>
    </lineage>
</organism>
<accession>A0AAW1Q6N0</accession>
<dbReference type="EMBL" id="JALJOR010000004">
    <property type="protein sequence ID" value="KAK9817795.1"/>
    <property type="molecule type" value="Genomic_DNA"/>
</dbReference>
<reference evidence="2 3" key="1">
    <citation type="journal article" date="2024" name="Nat. Commun.">
        <title>Phylogenomics reveals the evolutionary origins of lichenization in chlorophyte algae.</title>
        <authorList>
            <person name="Puginier C."/>
            <person name="Libourel C."/>
            <person name="Otte J."/>
            <person name="Skaloud P."/>
            <person name="Haon M."/>
            <person name="Grisel S."/>
            <person name="Petersen M."/>
            <person name="Berrin J.G."/>
            <person name="Delaux P.M."/>
            <person name="Dal Grande F."/>
            <person name="Keller J."/>
        </authorList>
    </citation>
    <scope>NUCLEOTIDE SEQUENCE [LARGE SCALE GENOMIC DNA]</scope>
    <source>
        <strain evidence="2 3">SAG 2043</strain>
    </source>
</reference>
<gene>
    <name evidence="2" type="ORF">WJX72_002291</name>
</gene>
<sequence length="243" mass="26145">MARVLKLPSGKRLNVQHMPPPSESGTSPSRPLNLKPSQVVLDGTLLDSVPEAGGAKQPVAGSKQLHTSRAVPWPAAAQVRLLAEGIAVPRLQPFHLRRNPQAQILYCDLERCVSPYLDIELGSHRTESRQSIGPLGPLSPHPLSPSLLKICRPGTASSNPDSDSNPGPFWPSFDDLPEMESLWRAPSMSSGGQHTSRSDDARAPLSPLNLDQLRNSKDSSRDCMTARTFSTASAGTPKSVRSV</sequence>
<evidence type="ECO:0000313" key="3">
    <source>
        <dbReference type="Proteomes" id="UP001489004"/>
    </source>
</evidence>
<feature type="region of interest" description="Disordered" evidence="1">
    <location>
        <begin position="1"/>
        <end position="35"/>
    </location>
</feature>
<protein>
    <submittedName>
        <fullName evidence="2">Uncharacterized protein</fullName>
    </submittedName>
</protein>
<feature type="region of interest" description="Disordered" evidence="1">
    <location>
        <begin position="128"/>
        <end position="243"/>
    </location>
</feature>
<proteinExistence type="predicted"/>
<feature type="compositionally biased region" description="Low complexity" evidence="1">
    <location>
        <begin position="157"/>
        <end position="166"/>
    </location>
</feature>
<name>A0AAW1Q6N0_9CHLO</name>
<evidence type="ECO:0000256" key="1">
    <source>
        <dbReference type="SAM" id="MobiDB-lite"/>
    </source>
</evidence>
<dbReference type="AlphaFoldDB" id="A0AAW1Q6N0"/>